<dbReference type="AlphaFoldDB" id="A0A6J6SJF9"/>
<organism evidence="1">
    <name type="scientific">freshwater metagenome</name>
    <dbReference type="NCBI Taxonomy" id="449393"/>
    <lineage>
        <taxon>unclassified sequences</taxon>
        <taxon>metagenomes</taxon>
        <taxon>ecological metagenomes</taxon>
    </lineage>
</organism>
<evidence type="ECO:0000313" key="1">
    <source>
        <dbReference type="EMBL" id="CAB4735024.1"/>
    </source>
</evidence>
<sequence length="190" mass="20215">MSYPADLPSGQSNDINVRLDTDRGQVTLNYHNNESTWAGTVGFTYSQHVNWPAGVTAYSVRWVQVAGTNYHWEGDLACRIDTDGDASTLDVPRAVTKIAGFRTGTVTVAKGRSVTPDAIAISQAGTAPVELQRLTPLGWAVVSELSDTDGASSVAFPTQRKRGTFSYRLAAVGTGTVTGAVSPTLVVRVR</sequence>
<dbReference type="EMBL" id="CAEZXR010000467">
    <property type="protein sequence ID" value="CAB4735024.1"/>
    <property type="molecule type" value="Genomic_DNA"/>
</dbReference>
<reference evidence="1" key="1">
    <citation type="submission" date="2020-05" db="EMBL/GenBank/DDBJ databases">
        <authorList>
            <person name="Chiriac C."/>
            <person name="Salcher M."/>
            <person name="Ghai R."/>
            <person name="Kavagutti S V."/>
        </authorList>
    </citation>
    <scope>NUCLEOTIDE SEQUENCE</scope>
</reference>
<accession>A0A6J6SJF9</accession>
<name>A0A6J6SJF9_9ZZZZ</name>
<proteinExistence type="predicted"/>
<gene>
    <name evidence="1" type="ORF">UFOPK2579_02824</name>
</gene>
<protein>
    <submittedName>
        <fullName evidence="1">Unannotated protein</fullName>
    </submittedName>
</protein>